<proteinExistence type="predicted"/>
<dbReference type="PANTHER" id="PTHR10434:SF11">
    <property type="entry name" value="1-ACYL-SN-GLYCEROL-3-PHOSPHATE ACYLTRANSFERASE"/>
    <property type="match status" value="1"/>
</dbReference>
<comment type="caution">
    <text evidence="4">The sequence shown here is derived from an EMBL/GenBank/DDBJ whole genome shotgun (WGS) entry which is preliminary data.</text>
</comment>
<dbReference type="Pfam" id="PF01553">
    <property type="entry name" value="Acyltransferase"/>
    <property type="match status" value="1"/>
</dbReference>
<evidence type="ECO:0000313" key="5">
    <source>
        <dbReference type="Proteomes" id="UP000295066"/>
    </source>
</evidence>
<accession>A0A4V3HGL6</accession>
<dbReference type="GO" id="GO:0003841">
    <property type="term" value="F:1-acylglycerol-3-phosphate O-acyltransferase activity"/>
    <property type="evidence" value="ECO:0007669"/>
    <property type="project" value="TreeGrafter"/>
</dbReference>
<dbReference type="RefSeq" id="WP_133956803.1">
    <property type="nucleotide sequence ID" value="NZ_SORI01000004.1"/>
</dbReference>
<dbReference type="SUPFAM" id="SSF69593">
    <property type="entry name" value="Glycerol-3-phosphate (1)-acyltransferase"/>
    <property type="match status" value="1"/>
</dbReference>
<evidence type="ECO:0000259" key="3">
    <source>
        <dbReference type="SMART" id="SM00563"/>
    </source>
</evidence>
<dbReference type="OrthoDB" id="9803035at2"/>
<keyword evidence="1 4" id="KW-0808">Transferase</keyword>
<sequence length="212" mass="23407">MTLSNKLFYFFVKWFFYISLKVYNRISIRWLSPLPRRNYIVIANHCSNLDPVVMGAIFPGRLRFLAKAELFEPFIFGSMVRALGATPVLKQDSQSAGAALRAFLKLLDDGENVLLFPEGGRSLDGKLQPLEGGAALIALKSGAPVVPAFVAGTFEAMPPGSKFVKPLHLSVVVGETIETAEYARLGREGRDLLLKKLEEELVSLEPRARALL</sequence>
<evidence type="ECO:0000256" key="2">
    <source>
        <dbReference type="ARBA" id="ARBA00023315"/>
    </source>
</evidence>
<dbReference type="CDD" id="cd07989">
    <property type="entry name" value="LPLAT_AGPAT-like"/>
    <property type="match status" value="1"/>
</dbReference>
<evidence type="ECO:0000256" key="1">
    <source>
        <dbReference type="ARBA" id="ARBA00022679"/>
    </source>
</evidence>
<reference evidence="4 5" key="1">
    <citation type="submission" date="2019-03" db="EMBL/GenBank/DDBJ databases">
        <title>Genomic Encyclopedia of Type Strains, Phase IV (KMG-IV): sequencing the most valuable type-strain genomes for metagenomic binning, comparative biology and taxonomic classification.</title>
        <authorList>
            <person name="Goeker M."/>
        </authorList>
    </citation>
    <scope>NUCLEOTIDE SEQUENCE [LARGE SCALE GENOMIC DNA]</scope>
    <source>
        <strain evidence="4 5">DSM 25964</strain>
    </source>
</reference>
<keyword evidence="5" id="KW-1185">Reference proteome</keyword>
<keyword evidence="2 4" id="KW-0012">Acyltransferase</keyword>
<dbReference type="Proteomes" id="UP000295066">
    <property type="component" value="Unassembled WGS sequence"/>
</dbReference>
<dbReference type="InterPro" id="IPR002123">
    <property type="entry name" value="Plipid/glycerol_acylTrfase"/>
</dbReference>
<dbReference type="GO" id="GO:0006654">
    <property type="term" value="P:phosphatidic acid biosynthetic process"/>
    <property type="evidence" value="ECO:0007669"/>
    <property type="project" value="TreeGrafter"/>
</dbReference>
<feature type="domain" description="Phospholipid/glycerol acyltransferase" evidence="3">
    <location>
        <begin position="39"/>
        <end position="153"/>
    </location>
</feature>
<evidence type="ECO:0000313" key="4">
    <source>
        <dbReference type="EMBL" id="TDY61811.1"/>
    </source>
</evidence>
<gene>
    <name evidence="4" type="ORF">C8D99_10450</name>
</gene>
<protein>
    <submittedName>
        <fullName evidence="4">1-acyl-sn-glycerol-3-phosphate acyltransferase</fullName>
    </submittedName>
</protein>
<dbReference type="AlphaFoldDB" id="A0A4V3HGL6"/>
<dbReference type="SMART" id="SM00563">
    <property type="entry name" value="PlsC"/>
    <property type="match status" value="1"/>
</dbReference>
<organism evidence="4 5">
    <name type="scientific">Aminivibrio pyruvatiphilus</name>
    <dbReference type="NCBI Taxonomy" id="1005740"/>
    <lineage>
        <taxon>Bacteria</taxon>
        <taxon>Thermotogati</taxon>
        <taxon>Synergistota</taxon>
        <taxon>Synergistia</taxon>
        <taxon>Synergistales</taxon>
        <taxon>Aminobacteriaceae</taxon>
        <taxon>Aminivibrio</taxon>
    </lineage>
</organism>
<name>A0A4V3HGL6_9BACT</name>
<dbReference type="EMBL" id="SORI01000004">
    <property type="protein sequence ID" value="TDY61811.1"/>
    <property type="molecule type" value="Genomic_DNA"/>
</dbReference>
<dbReference type="PANTHER" id="PTHR10434">
    <property type="entry name" value="1-ACYL-SN-GLYCEROL-3-PHOSPHATE ACYLTRANSFERASE"/>
    <property type="match status" value="1"/>
</dbReference>